<dbReference type="Gene3D" id="3.30.9.10">
    <property type="entry name" value="D-Amino Acid Oxidase, subunit A, domain 2"/>
    <property type="match status" value="1"/>
</dbReference>
<name>A0A369KAV1_HYPMA</name>
<keyword evidence="1" id="KW-0732">Signal</keyword>
<dbReference type="Gene3D" id="3.50.50.60">
    <property type="entry name" value="FAD/NAD(P)-binding domain"/>
    <property type="match status" value="1"/>
</dbReference>
<evidence type="ECO:0000313" key="3">
    <source>
        <dbReference type="EMBL" id="RDB30722.1"/>
    </source>
</evidence>
<feature type="signal peptide" evidence="1">
    <location>
        <begin position="1"/>
        <end position="23"/>
    </location>
</feature>
<dbReference type="AlphaFoldDB" id="A0A369KAV1"/>
<sequence>MGFQYRVALAFILIQSLIMSTLSVPTLQLDTAQAVLELPSRHGPAGLPVANATRSFWIDTPGANPLAKEGSQGELTSDADVCIIGSGITGVSAAYHLAKHFEGREDGGTPVKVVILEARDFCSGATGRNGGHLTPSVFLDFVNRELAYGPDEARKTYALENYTASELINIIEAESLQRAVDFVASSHLSLLVTERELNFAKADFAAAQAAGLDLDHIEWVSGKDMSETYGTSFPASRYPGHNLWPLKLVAELYKIALKTAPSKFSLKLHTNTPVTSITSASSTSRRWSLSTPRGAIQCSYVIHATNGYSSHLLPHLQGPVGIVPTRGQVLALRSASPLSEVTTASWGGNEGFEYWFPRPVESGKEENPLIILGGGREASGPNFEYYVTDDSVVQKTVGKVLRDFLPGVFPGKYEKGREPEMEWTGIMGFTKIGDPFVGPVVKSSELDTREFEGQFIAAGYSGHGMTRAYACAEAVAGMVAAKLTGTKWETPEWLPRHYLTTERP</sequence>
<dbReference type="EMBL" id="LUEZ02000004">
    <property type="protein sequence ID" value="RDB30722.1"/>
    <property type="molecule type" value="Genomic_DNA"/>
</dbReference>
<dbReference type="GO" id="GO:0005737">
    <property type="term" value="C:cytoplasm"/>
    <property type="evidence" value="ECO:0007669"/>
    <property type="project" value="TreeGrafter"/>
</dbReference>
<dbReference type="OrthoDB" id="429143at2759"/>
<comment type="caution">
    <text evidence="3">The sequence shown here is derived from an EMBL/GenBank/DDBJ whole genome shotgun (WGS) entry which is preliminary data.</text>
</comment>
<dbReference type="InterPro" id="IPR036188">
    <property type="entry name" value="FAD/NAD-bd_sf"/>
</dbReference>
<feature type="chain" id="PRO_5016851813" evidence="1">
    <location>
        <begin position="24"/>
        <end position="504"/>
    </location>
</feature>
<evidence type="ECO:0000259" key="2">
    <source>
        <dbReference type="Pfam" id="PF01266"/>
    </source>
</evidence>
<keyword evidence="4" id="KW-1185">Reference proteome</keyword>
<dbReference type="InParanoid" id="A0A369KAV1"/>
<feature type="domain" description="FAD dependent oxidoreductase" evidence="2">
    <location>
        <begin position="80"/>
        <end position="476"/>
    </location>
</feature>
<evidence type="ECO:0000256" key="1">
    <source>
        <dbReference type="SAM" id="SignalP"/>
    </source>
</evidence>
<dbReference type="PANTHER" id="PTHR13847">
    <property type="entry name" value="SARCOSINE DEHYDROGENASE-RELATED"/>
    <property type="match status" value="1"/>
</dbReference>
<organism evidence="3 4">
    <name type="scientific">Hypsizygus marmoreus</name>
    <name type="common">White beech mushroom</name>
    <name type="synonym">Agaricus marmoreus</name>
    <dbReference type="NCBI Taxonomy" id="39966"/>
    <lineage>
        <taxon>Eukaryota</taxon>
        <taxon>Fungi</taxon>
        <taxon>Dikarya</taxon>
        <taxon>Basidiomycota</taxon>
        <taxon>Agaricomycotina</taxon>
        <taxon>Agaricomycetes</taxon>
        <taxon>Agaricomycetidae</taxon>
        <taxon>Agaricales</taxon>
        <taxon>Tricholomatineae</taxon>
        <taxon>Lyophyllaceae</taxon>
        <taxon>Hypsizygus</taxon>
    </lineage>
</organism>
<accession>A0A369KAV1</accession>
<reference evidence="3" key="1">
    <citation type="submission" date="2018-04" db="EMBL/GenBank/DDBJ databases">
        <title>Whole genome sequencing of Hypsizygus marmoreus.</title>
        <authorList>
            <person name="Choi I.-G."/>
            <person name="Min B."/>
            <person name="Kim J.-G."/>
            <person name="Kim S."/>
            <person name="Oh Y.-L."/>
            <person name="Kong W.-S."/>
            <person name="Park H."/>
            <person name="Jeong J."/>
            <person name="Song E.-S."/>
        </authorList>
    </citation>
    <scope>NUCLEOTIDE SEQUENCE [LARGE SCALE GENOMIC DNA]</scope>
    <source>
        <strain evidence="3">51987-8</strain>
    </source>
</reference>
<dbReference type="InterPro" id="IPR006076">
    <property type="entry name" value="FAD-dep_OxRdtase"/>
</dbReference>
<proteinExistence type="predicted"/>
<dbReference type="PANTHER" id="PTHR13847:SF260">
    <property type="entry name" value="FAD DEPENDENT OXIDOREDUCTASE DOMAIN-CONTAINING PROTEIN"/>
    <property type="match status" value="1"/>
</dbReference>
<evidence type="ECO:0000313" key="4">
    <source>
        <dbReference type="Proteomes" id="UP000076154"/>
    </source>
</evidence>
<dbReference type="Proteomes" id="UP000076154">
    <property type="component" value="Unassembled WGS sequence"/>
</dbReference>
<dbReference type="SUPFAM" id="SSF51905">
    <property type="entry name" value="FAD/NAD(P)-binding domain"/>
    <property type="match status" value="1"/>
</dbReference>
<dbReference type="Pfam" id="PF01266">
    <property type="entry name" value="DAO"/>
    <property type="match status" value="1"/>
</dbReference>
<protein>
    <submittedName>
        <fullName evidence="3">Gamma-glutamylputrescine oxidoreductase</fullName>
    </submittedName>
</protein>
<gene>
    <name evidence="3" type="primary">puuB</name>
    <name evidence="3" type="ORF">Hypma_005942</name>
</gene>
<dbReference type="STRING" id="39966.A0A369KAV1"/>